<proteinExistence type="predicted"/>
<sequence>MSSEFGQPELIRITPAPIDENLRKLEAKFIAEEVVRLQKIGRNAIINKNSKHYTRAKINTIRFF</sequence>
<name>A0ACD5G753_BORAD</name>
<protein>
    <submittedName>
        <fullName evidence="1">Uncharacterized protein</fullName>
    </submittedName>
</protein>
<accession>A0ACD5G753</accession>
<gene>
    <name evidence="1" type="ORF">QIA45_05210</name>
</gene>
<dbReference type="EMBL" id="CP179265">
    <property type="protein sequence ID" value="XOU13274.1"/>
    <property type="molecule type" value="Genomic_DNA"/>
</dbReference>
<reference evidence="1" key="1">
    <citation type="submission" date="2024-11" db="EMBL/GenBank/DDBJ databases">
        <title>Sequencing of Borrelia variable plasmids from multiple Borrelia sensu lato isolates.</title>
        <authorList>
            <person name="Mongodin E.F."/>
            <person name="Rudenko N."/>
            <person name="Fraser C.M."/>
            <person name="Schutzer S."/>
            <person name="Luft B."/>
            <person name="Morgan R."/>
            <person name="Casjens S."/>
            <person name="Qiu W."/>
        </authorList>
    </citation>
    <scope>NUCLEOTIDE SEQUENCE</scope>
    <source>
        <strain evidence="1">21038</strain>
    </source>
</reference>
<keyword evidence="2" id="KW-1185">Reference proteome</keyword>
<geneLocation type="plasmid" evidence="1 2">
    <name>lp28-8</name>
</geneLocation>
<dbReference type="Proteomes" id="UP001305787">
    <property type="component" value="Plasmid lp28-8"/>
</dbReference>
<organism evidence="1 2">
    <name type="scientific">Borrelia andersonii</name>
    <name type="common">Borreliella andersonii</name>
    <dbReference type="NCBI Taxonomy" id="42109"/>
    <lineage>
        <taxon>Bacteria</taxon>
        <taxon>Pseudomonadati</taxon>
        <taxon>Spirochaetota</taxon>
        <taxon>Spirochaetia</taxon>
        <taxon>Spirochaetales</taxon>
        <taxon>Borreliaceae</taxon>
        <taxon>Borreliella</taxon>
    </lineage>
</organism>
<keyword evidence="1" id="KW-0614">Plasmid</keyword>
<evidence type="ECO:0000313" key="2">
    <source>
        <dbReference type="Proteomes" id="UP001305787"/>
    </source>
</evidence>
<evidence type="ECO:0000313" key="1">
    <source>
        <dbReference type="EMBL" id="XOU13274.1"/>
    </source>
</evidence>